<dbReference type="GO" id="GO:0022857">
    <property type="term" value="F:transmembrane transporter activity"/>
    <property type="evidence" value="ECO:0007669"/>
    <property type="project" value="InterPro"/>
</dbReference>
<dbReference type="EMBL" id="FWYB01000020">
    <property type="protein sequence ID" value="SMD16635.1"/>
    <property type="molecule type" value="Genomic_DNA"/>
</dbReference>
<evidence type="ECO:0000313" key="8">
    <source>
        <dbReference type="EMBL" id="SMD16635.1"/>
    </source>
</evidence>
<proteinExistence type="inferred from homology"/>
<accession>A0A1W2F3V1</accession>
<evidence type="ECO:0000256" key="7">
    <source>
        <dbReference type="RuleBase" id="RU003879"/>
    </source>
</evidence>
<dbReference type="Pfam" id="PF02472">
    <property type="entry name" value="ExbD"/>
    <property type="match status" value="1"/>
</dbReference>
<name>A0A1W2F3V1_9SPHI</name>
<dbReference type="GO" id="GO:0005886">
    <property type="term" value="C:plasma membrane"/>
    <property type="evidence" value="ECO:0007669"/>
    <property type="project" value="UniProtKB-SubCell"/>
</dbReference>
<dbReference type="InterPro" id="IPR003400">
    <property type="entry name" value="ExbD"/>
</dbReference>
<comment type="subcellular location">
    <subcellularLocation>
        <location evidence="1">Cell membrane</location>
        <topology evidence="1">Single-pass membrane protein</topology>
    </subcellularLocation>
    <subcellularLocation>
        <location evidence="7">Cell membrane</location>
        <topology evidence="7">Single-pass type II membrane protein</topology>
    </subcellularLocation>
</comment>
<dbReference type="Proteomes" id="UP000192678">
    <property type="component" value="Unassembled WGS sequence"/>
</dbReference>
<dbReference type="RefSeq" id="WP_084292109.1">
    <property type="nucleotide sequence ID" value="NZ_FWYB01000020.1"/>
</dbReference>
<keyword evidence="5" id="KW-1133">Transmembrane helix</keyword>
<evidence type="ECO:0000256" key="4">
    <source>
        <dbReference type="ARBA" id="ARBA00022692"/>
    </source>
</evidence>
<sequence>MAELSISRNRRAVPKVDLTAMVDLAFLLITFFMLTTSLSKPIAMDIAKPDKAMDDTQEPVPASRSMTILLGKNNKLAWYMGETGKSQPVIEGFDGIRKSLMINKTKVEAANASDPKKSLFVIIKPTEAASYKNFVDIMDELKVAKITAAPAIDDEHITKEEVDFMKQQNIY</sequence>
<dbReference type="OrthoDB" id="952702at2"/>
<gene>
    <name evidence="8" type="ORF">SAMN04488101_12051</name>
</gene>
<dbReference type="STRING" id="475255.SAMN04488101_12051"/>
<evidence type="ECO:0000313" key="9">
    <source>
        <dbReference type="Proteomes" id="UP000192678"/>
    </source>
</evidence>
<keyword evidence="7" id="KW-0813">Transport</keyword>
<keyword evidence="6" id="KW-0472">Membrane</keyword>
<dbReference type="PANTHER" id="PTHR30558:SF3">
    <property type="entry name" value="BIOPOLYMER TRANSPORT PROTEIN EXBD-RELATED"/>
    <property type="match status" value="1"/>
</dbReference>
<reference evidence="8 9" key="1">
    <citation type="submission" date="2017-04" db="EMBL/GenBank/DDBJ databases">
        <authorList>
            <person name="Afonso C.L."/>
            <person name="Miller P.J."/>
            <person name="Scott M.A."/>
            <person name="Spackman E."/>
            <person name="Goraichik I."/>
            <person name="Dimitrov K.M."/>
            <person name="Suarez D.L."/>
            <person name="Swayne D.E."/>
        </authorList>
    </citation>
    <scope>NUCLEOTIDE SEQUENCE [LARGE SCALE GENOMIC DNA]</scope>
    <source>
        <strain evidence="8 9">DSM 19625</strain>
    </source>
</reference>
<evidence type="ECO:0000256" key="6">
    <source>
        <dbReference type="ARBA" id="ARBA00023136"/>
    </source>
</evidence>
<dbReference type="AlphaFoldDB" id="A0A1W2F3V1"/>
<dbReference type="GO" id="GO:0015031">
    <property type="term" value="P:protein transport"/>
    <property type="evidence" value="ECO:0007669"/>
    <property type="project" value="UniProtKB-KW"/>
</dbReference>
<evidence type="ECO:0000256" key="3">
    <source>
        <dbReference type="ARBA" id="ARBA00022475"/>
    </source>
</evidence>
<keyword evidence="3" id="KW-1003">Cell membrane</keyword>
<comment type="similarity">
    <text evidence="2 7">Belongs to the ExbD/TolR family.</text>
</comment>
<dbReference type="PANTHER" id="PTHR30558">
    <property type="entry name" value="EXBD MEMBRANE COMPONENT OF PMF-DRIVEN MACROMOLECULE IMPORT SYSTEM"/>
    <property type="match status" value="1"/>
</dbReference>
<keyword evidence="9" id="KW-1185">Reference proteome</keyword>
<keyword evidence="4 7" id="KW-0812">Transmembrane</keyword>
<organism evidence="8 9">
    <name type="scientific">Pedobacter nyackensis</name>
    <dbReference type="NCBI Taxonomy" id="475255"/>
    <lineage>
        <taxon>Bacteria</taxon>
        <taxon>Pseudomonadati</taxon>
        <taxon>Bacteroidota</taxon>
        <taxon>Sphingobacteriia</taxon>
        <taxon>Sphingobacteriales</taxon>
        <taxon>Sphingobacteriaceae</taxon>
        <taxon>Pedobacter</taxon>
    </lineage>
</organism>
<evidence type="ECO:0000256" key="1">
    <source>
        <dbReference type="ARBA" id="ARBA00004162"/>
    </source>
</evidence>
<evidence type="ECO:0000256" key="2">
    <source>
        <dbReference type="ARBA" id="ARBA00005811"/>
    </source>
</evidence>
<evidence type="ECO:0000256" key="5">
    <source>
        <dbReference type="ARBA" id="ARBA00022989"/>
    </source>
</evidence>
<keyword evidence="7" id="KW-0653">Protein transport</keyword>
<protein>
    <submittedName>
        <fullName evidence="8">Outer membrane transport energization protein ExbD (TC 2.C.1.1.1)</fullName>
    </submittedName>
</protein>